<sequence length="211" mass="23181">MGSENDVPLEFELPDYFERPELVLASFTATVYEDLDSVVEMREALFLDRDVIGDVFDENLVAALEAIAEAWGPVADTRDSFVESLLAATPEVLSFYGLIGLELRAKIIGWEYARGRLEAALDSPNVETVGSDHLLPQPVPPVRTAGRLRRLLRAINRPAVRRVARGVERSLGAADVALGSAVKFIPHHEKLVEMKELLENLAGTFADQAEG</sequence>
<evidence type="ECO:0000313" key="1">
    <source>
        <dbReference type="EMBL" id="AYG03435.1"/>
    </source>
</evidence>
<dbReference type="Proteomes" id="UP000275069">
    <property type="component" value="Chromosome"/>
</dbReference>
<organism evidence="1 2">
    <name type="scientific">Gryllotalpicola protaetiae</name>
    <dbReference type="NCBI Taxonomy" id="2419771"/>
    <lineage>
        <taxon>Bacteria</taxon>
        <taxon>Bacillati</taxon>
        <taxon>Actinomycetota</taxon>
        <taxon>Actinomycetes</taxon>
        <taxon>Micrococcales</taxon>
        <taxon>Microbacteriaceae</taxon>
        <taxon>Gryllotalpicola</taxon>
    </lineage>
</organism>
<dbReference type="AlphaFoldDB" id="A0A387BHD2"/>
<dbReference type="KEGG" id="gry:D7I44_07720"/>
<protein>
    <submittedName>
        <fullName evidence="1">Uncharacterized protein</fullName>
    </submittedName>
</protein>
<accession>A0A387BHD2</accession>
<evidence type="ECO:0000313" key="2">
    <source>
        <dbReference type="Proteomes" id="UP000275069"/>
    </source>
</evidence>
<dbReference type="EMBL" id="CP032624">
    <property type="protein sequence ID" value="AYG03435.1"/>
    <property type="molecule type" value="Genomic_DNA"/>
</dbReference>
<gene>
    <name evidence="1" type="ORF">D7I44_07720</name>
</gene>
<name>A0A387BHD2_9MICO</name>
<proteinExistence type="predicted"/>
<keyword evidence="2" id="KW-1185">Reference proteome</keyword>
<reference evidence="1 2" key="1">
    <citation type="submission" date="2018-09" db="EMBL/GenBank/DDBJ databases">
        <title>Genome sequencing of strain 2DFW10M-5.</title>
        <authorList>
            <person name="Heo J."/>
            <person name="Kim S.-J."/>
            <person name="Kwon S.-W."/>
        </authorList>
    </citation>
    <scope>NUCLEOTIDE SEQUENCE [LARGE SCALE GENOMIC DNA]</scope>
    <source>
        <strain evidence="1 2">2DFW10M-5</strain>
    </source>
</reference>